<sequence>MDRQRLVILLEMAMMAALAVVFSQIKVFEMPQGGSVSLVMVPIALIAVRRGLLAGVVTGMVVGLLQLLFGSTLVNPVQVLLDYPLAFAALGLTGLVRLSGREGKKQRIFALWSGLLIGGLGRLVCHFTSGVIWFGEYAPEGTPVALYSFVYNITYLLPEMIIAGVVLSVVLGSASQLLFPARDRLA</sequence>
<dbReference type="EMBL" id="RHHN01000028">
    <property type="protein sequence ID" value="RNB56456.1"/>
    <property type="molecule type" value="Genomic_DNA"/>
</dbReference>
<feature type="transmembrane region" description="Helical" evidence="1">
    <location>
        <begin position="80"/>
        <end position="98"/>
    </location>
</feature>
<feature type="transmembrane region" description="Helical" evidence="1">
    <location>
        <begin position="7"/>
        <end position="25"/>
    </location>
</feature>
<dbReference type="RefSeq" id="WP_007779172.1">
    <property type="nucleotide sequence ID" value="NZ_BJOD01000003.1"/>
</dbReference>
<reference evidence="3 4" key="1">
    <citation type="submission" date="2018-10" db="EMBL/GenBank/DDBJ databases">
        <title>Phylogenomics of Brevibacillus.</title>
        <authorList>
            <person name="Dunlap C."/>
        </authorList>
    </citation>
    <scope>NUCLEOTIDE SEQUENCE [LARGE SCALE GENOMIC DNA]</scope>
    <source>
        <strain evidence="3 4">NRRL NRS 1219</strain>
    </source>
</reference>
<dbReference type="Proteomes" id="UP000317180">
    <property type="component" value="Unassembled WGS sequence"/>
</dbReference>
<keyword evidence="1" id="KW-1133">Transmembrane helix</keyword>
<feature type="transmembrane region" description="Helical" evidence="1">
    <location>
        <begin position="110"/>
        <end position="135"/>
    </location>
</feature>
<evidence type="ECO:0000313" key="2">
    <source>
        <dbReference type="EMBL" id="GED24325.1"/>
    </source>
</evidence>
<protein>
    <submittedName>
        <fullName evidence="2 3">Thiamine transporter ThiT</fullName>
    </submittedName>
</protein>
<dbReference type="NCBIfam" id="TIGR02357">
    <property type="entry name" value="ECF_ThiT_YuaJ"/>
    <property type="match status" value="1"/>
</dbReference>
<feature type="transmembrane region" description="Helical" evidence="1">
    <location>
        <begin position="53"/>
        <end position="74"/>
    </location>
</feature>
<evidence type="ECO:0000313" key="4">
    <source>
        <dbReference type="Proteomes" id="UP000276178"/>
    </source>
</evidence>
<feature type="transmembrane region" description="Helical" evidence="1">
    <location>
        <begin position="155"/>
        <end position="179"/>
    </location>
</feature>
<dbReference type="Gene3D" id="1.10.1760.20">
    <property type="match status" value="1"/>
</dbReference>
<dbReference type="OrthoDB" id="9795813at2"/>
<gene>
    <name evidence="3" type="primary">thiT</name>
    <name evidence="2" type="ORF">BAG01nite_04270</name>
    <name evidence="3" type="ORF">EB820_09420</name>
</gene>
<dbReference type="InterPro" id="IPR012651">
    <property type="entry name" value="Thia_Transptr_ThiT"/>
</dbReference>
<proteinExistence type="predicted"/>
<dbReference type="GO" id="GO:0015234">
    <property type="term" value="F:thiamine transmembrane transporter activity"/>
    <property type="evidence" value="ECO:0007669"/>
    <property type="project" value="InterPro"/>
</dbReference>
<organism evidence="3 4">
    <name type="scientific">Brevibacillus agri</name>
    <dbReference type="NCBI Taxonomy" id="51101"/>
    <lineage>
        <taxon>Bacteria</taxon>
        <taxon>Bacillati</taxon>
        <taxon>Bacillota</taxon>
        <taxon>Bacilli</taxon>
        <taxon>Bacillales</taxon>
        <taxon>Paenibacillaceae</taxon>
        <taxon>Brevibacillus</taxon>
    </lineage>
</organism>
<dbReference type="Proteomes" id="UP000276178">
    <property type="component" value="Unassembled WGS sequence"/>
</dbReference>
<evidence type="ECO:0000313" key="3">
    <source>
        <dbReference type="EMBL" id="RNB56456.1"/>
    </source>
</evidence>
<dbReference type="AlphaFoldDB" id="A0A3M8AZ26"/>
<dbReference type="Pfam" id="PF09515">
    <property type="entry name" value="Thia_YuaJ"/>
    <property type="match status" value="1"/>
</dbReference>
<dbReference type="GeneID" id="82811104"/>
<reference evidence="2 5" key="2">
    <citation type="submission" date="2019-06" db="EMBL/GenBank/DDBJ databases">
        <title>Whole genome shotgun sequence of Brevibacillus agri NBRC 15538.</title>
        <authorList>
            <person name="Hosoyama A."/>
            <person name="Uohara A."/>
            <person name="Ohji S."/>
            <person name="Ichikawa N."/>
        </authorList>
    </citation>
    <scope>NUCLEOTIDE SEQUENCE [LARGE SCALE GENOMIC DNA]</scope>
    <source>
        <strain evidence="2 5">NBRC 15538</strain>
    </source>
</reference>
<keyword evidence="1" id="KW-0812">Transmembrane</keyword>
<evidence type="ECO:0000256" key="1">
    <source>
        <dbReference type="SAM" id="Phobius"/>
    </source>
</evidence>
<dbReference type="GO" id="GO:0005886">
    <property type="term" value="C:plasma membrane"/>
    <property type="evidence" value="ECO:0007669"/>
    <property type="project" value="InterPro"/>
</dbReference>
<feature type="transmembrane region" description="Helical" evidence="1">
    <location>
        <begin position="31"/>
        <end position="48"/>
    </location>
</feature>
<comment type="caution">
    <text evidence="3">The sequence shown here is derived from an EMBL/GenBank/DDBJ whole genome shotgun (WGS) entry which is preliminary data.</text>
</comment>
<accession>A0A3M8AZ26</accession>
<keyword evidence="5" id="KW-1185">Reference proteome</keyword>
<evidence type="ECO:0000313" key="5">
    <source>
        <dbReference type="Proteomes" id="UP000317180"/>
    </source>
</evidence>
<name>A0A3M8AZ26_9BACL</name>
<keyword evidence="1" id="KW-0472">Membrane</keyword>
<dbReference type="EMBL" id="BJOD01000003">
    <property type="protein sequence ID" value="GED24325.1"/>
    <property type="molecule type" value="Genomic_DNA"/>
</dbReference>